<comment type="pathway">
    <text evidence="3">Cofactor biosynthesis; tetrahydrofolate biosynthesis; 7,8-dihydrofolate from 2-amino-4-hydroxy-6-hydroxymethyl-7,8-dihydropteridine diphosphate and 4-aminobenzoate: step 2/2.</text>
</comment>
<keyword evidence="14" id="KW-0460">Magnesium</keyword>
<dbReference type="InterPro" id="IPR013221">
    <property type="entry name" value="Mur_ligase_cen"/>
</dbReference>
<evidence type="ECO:0000259" key="23">
    <source>
        <dbReference type="Pfam" id="PF02875"/>
    </source>
</evidence>
<keyword evidence="10" id="KW-0436">Ligase</keyword>
<evidence type="ECO:0000256" key="13">
    <source>
        <dbReference type="ARBA" id="ARBA00022840"/>
    </source>
</evidence>
<comment type="caution">
    <text evidence="25">The sequence shown here is derived from an EMBL/GenBank/DDBJ whole genome shotgun (WGS) entry which is preliminary data.</text>
</comment>
<keyword evidence="26" id="KW-1185">Reference proteome</keyword>
<evidence type="ECO:0000256" key="9">
    <source>
        <dbReference type="ARBA" id="ARBA00019357"/>
    </source>
</evidence>
<keyword evidence="11" id="KW-0479">Metal-binding</keyword>
<evidence type="ECO:0000256" key="4">
    <source>
        <dbReference type="ARBA" id="ARBA00005150"/>
    </source>
</evidence>
<evidence type="ECO:0000256" key="12">
    <source>
        <dbReference type="ARBA" id="ARBA00022741"/>
    </source>
</evidence>
<comment type="cofactor">
    <cofactor evidence="1">
        <name>Mg(2+)</name>
        <dbReference type="ChEBI" id="CHEBI:18420"/>
    </cofactor>
</comment>
<protein>
    <recommendedName>
        <fullName evidence="9">Dihydrofolate synthase/folylpolyglutamate synthase</fullName>
        <ecNumber evidence="7">6.3.2.12</ecNumber>
        <ecNumber evidence="8">6.3.2.17</ecNumber>
    </recommendedName>
    <alternativeName>
        <fullName evidence="18">Folylpoly-gamma-glutamate synthetase-dihydrofolate synthetase</fullName>
    </alternativeName>
    <alternativeName>
        <fullName evidence="16">Folylpolyglutamate synthetase</fullName>
    </alternativeName>
    <alternativeName>
        <fullName evidence="17">Tetrahydrofolylpolyglutamate synthase</fullName>
    </alternativeName>
</protein>
<evidence type="ECO:0000256" key="10">
    <source>
        <dbReference type="ARBA" id="ARBA00022598"/>
    </source>
</evidence>
<comment type="subunit">
    <text evidence="6">Monomer.</text>
</comment>
<evidence type="ECO:0000313" key="26">
    <source>
        <dbReference type="Proteomes" id="UP000253628"/>
    </source>
</evidence>
<dbReference type="Gene3D" id="3.40.1190.10">
    <property type="entry name" value="Mur-like, catalytic domain"/>
    <property type="match status" value="1"/>
</dbReference>
<dbReference type="UniPathway" id="UPA00077">
    <property type="reaction ID" value="UER00157"/>
</dbReference>
<dbReference type="PANTHER" id="PTHR11136">
    <property type="entry name" value="FOLYLPOLYGLUTAMATE SYNTHASE-RELATED"/>
    <property type="match status" value="1"/>
</dbReference>
<keyword evidence="13" id="KW-0067">ATP-binding</keyword>
<name>A0A366HKH6_9BURK</name>
<proteinExistence type="inferred from homology"/>
<comment type="catalytic activity">
    <reaction evidence="22">
        <text>7,8-dihydropteroate + L-glutamate + ATP = 7,8-dihydrofolate + ADP + phosphate + H(+)</text>
        <dbReference type="Rhea" id="RHEA:23584"/>
        <dbReference type="ChEBI" id="CHEBI:15378"/>
        <dbReference type="ChEBI" id="CHEBI:17839"/>
        <dbReference type="ChEBI" id="CHEBI:29985"/>
        <dbReference type="ChEBI" id="CHEBI:30616"/>
        <dbReference type="ChEBI" id="CHEBI:43474"/>
        <dbReference type="ChEBI" id="CHEBI:57451"/>
        <dbReference type="ChEBI" id="CHEBI:456216"/>
        <dbReference type="EC" id="6.3.2.12"/>
    </reaction>
</comment>
<evidence type="ECO:0000256" key="1">
    <source>
        <dbReference type="ARBA" id="ARBA00001946"/>
    </source>
</evidence>
<organism evidence="25 26">
    <name type="scientific">Eoetvoesiella caeni</name>
    <dbReference type="NCBI Taxonomy" id="645616"/>
    <lineage>
        <taxon>Bacteria</taxon>
        <taxon>Pseudomonadati</taxon>
        <taxon>Pseudomonadota</taxon>
        <taxon>Betaproteobacteria</taxon>
        <taxon>Burkholderiales</taxon>
        <taxon>Alcaligenaceae</taxon>
        <taxon>Eoetvoesiella</taxon>
    </lineage>
</organism>
<comment type="catalytic activity">
    <reaction evidence="19">
        <text>(6S)-5,6,7,8-tetrahydrofolyl-(gamma-L-Glu)(n) + L-glutamate + ATP = (6S)-5,6,7,8-tetrahydrofolyl-(gamma-L-Glu)(n+1) + ADP + phosphate + H(+)</text>
        <dbReference type="Rhea" id="RHEA:10580"/>
        <dbReference type="Rhea" id="RHEA-COMP:14738"/>
        <dbReference type="Rhea" id="RHEA-COMP:14740"/>
        <dbReference type="ChEBI" id="CHEBI:15378"/>
        <dbReference type="ChEBI" id="CHEBI:29985"/>
        <dbReference type="ChEBI" id="CHEBI:30616"/>
        <dbReference type="ChEBI" id="CHEBI:43474"/>
        <dbReference type="ChEBI" id="CHEBI:141005"/>
        <dbReference type="ChEBI" id="CHEBI:456216"/>
        <dbReference type="EC" id="6.3.2.17"/>
    </reaction>
</comment>
<dbReference type="Gene3D" id="3.90.190.20">
    <property type="entry name" value="Mur ligase, C-terminal domain"/>
    <property type="match status" value="1"/>
</dbReference>
<comment type="catalytic activity">
    <reaction evidence="21">
        <text>(6R)-5,10-methylenetetrahydrofolyl-(gamma-L-Glu)(n) + L-glutamate + ATP = (6R)-5,10-methylenetetrahydrofolyl-(gamma-L-Glu)(n+1) + ADP + phosphate + H(+)</text>
        <dbReference type="Rhea" id="RHEA:51912"/>
        <dbReference type="Rhea" id="RHEA-COMP:13257"/>
        <dbReference type="Rhea" id="RHEA-COMP:13258"/>
        <dbReference type="ChEBI" id="CHEBI:15378"/>
        <dbReference type="ChEBI" id="CHEBI:29985"/>
        <dbReference type="ChEBI" id="CHEBI:30616"/>
        <dbReference type="ChEBI" id="CHEBI:43474"/>
        <dbReference type="ChEBI" id="CHEBI:136572"/>
        <dbReference type="ChEBI" id="CHEBI:456216"/>
        <dbReference type="EC" id="6.3.2.17"/>
    </reaction>
</comment>
<dbReference type="GO" id="GO:0046872">
    <property type="term" value="F:metal ion binding"/>
    <property type="evidence" value="ECO:0007669"/>
    <property type="project" value="UniProtKB-KW"/>
</dbReference>
<gene>
    <name evidence="25" type="ORF">DFR37_101172</name>
</gene>
<feature type="domain" description="Mur ligase C-terminal" evidence="23">
    <location>
        <begin position="333"/>
        <end position="480"/>
    </location>
</feature>
<dbReference type="GO" id="GO:0004326">
    <property type="term" value="F:tetrahydrofolylpolyglutamate synthase activity"/>
    <property type="evidence" value="ECO:0007669"/>
    <property type="project" value="UniProtKB-EC"/>
</dbReference>
<dbReference type="EMBL" id="QNRQ01000001">
    <property type="protein sequence ID" value="RBP43047.1"/>
    <property type="molecule type" value="Genomic_DNA"/>
</dbReference>
<evidence type="ECO:0000256" key="18">
    <source>
        <dbReference type="ARBA" id="ARBA00032510"/>
    </source>
</evidence>
<evidence type="ECO:0000256" key="2">
    <source>
        <dbReference type="ARBA" id="ARBA00002714"/>
    </source>
</evidence>
<dbReference type="SUPFAM" id="SSF53244">
    <property type="entry name" value="MurD-like peptide ligases, peptide-binding domain"/>
    <property type="match status" value="1"/>
</dbReference>
<evidence type="ECO:0000256" key="14">
    <source>
        <dbReference type="ARBA" id="ARBA00022842"/>
    </source>
</evidence>
<dbReference type="FunFam" id="3.40.1190.10:FF:000004">
    <property type="entry name" value="Dihydrofolate synthase/folylpolyglutamate synthase"/>
    <property type="match status" value="1"/>
</dbReference>
<evidence type="ECO:0000313" key="25">
    <source>
        <dbReference type="EMBL" id="RBP43047.1"/>
    </source>
</evidence>
<evidence type="ECO:0000256" key="7">
    <source>
        <dbReference type="ARBA" id="ARBA00013023"/>
    </source>
</evidence>
<dbReference type="InterPro" id="IPR004101">
    <property type="entry name" value="Mur_ligase_C"/>
</dbReference>
<dbReference type="InterPro" id="IPR001645">
    <property type="entry name" value="Folylpolyglutamate_synth"/>
</dbReference>
<dbReference type="GO" id="GO:0005737">
    <property type="term" value="C:cytoplasm"/>
    <property type="evidence" value="ECO:0007669"/>
    <property type="project" value="TreeGrafter"/>
</dbReference>
<dbReference type="Pfam" id="PF08245">
    <property type="entry name" value="Mur_ligase_M"/>
    <property type="match status" value="1"/>
</dbReference>
<dbReference type="GO" id="GO:0008841">
    <property type="term" value="F:dihydrofolate synthase activity"/>
    <property type="evidence" value="ECO:0007669"/>
    <property type="project" value="UniProtKB-EC"/>
</dbReference>
<evidence type="ECO:0000256" key="21">
    <source>
        <dbReference type="ARBA" id="ARBA00049035"/>
    </source>
</evidence>
<evidence type="ECO:0000259" key="24">
    <source>
        <dbReference type="Pfam" id="PF08245"/>
    </source>
</evidence>
<evidence type="ECO:0000256" key="8">
    <source>
        <dbReference type="ARBA" id="ARBA00013025"/>
    </source>
</evidence>
<evidence type="ECO:0000256" key="3">
    <source>
        <dbReference type="ARBA" id="ARBA00004799"/>
    </source>
</evidence>
<dbReference type="NCBIfam" id="TIGR01499">
    <property type="entry name" value="folC"/>
    <property type="match status" value="1"/>
</dbReference>
<dbReference type="GO" id="GO:0046656">
    <property type="term" value="P:folic acid biosynthetic process"/>
    <property type="evidence" value="ECO:0007669"/>
    <property type="project" value="UniProtKB-KW"/>
</dbReference>
<evidence type="ECO:0000256" key="20">
    <source>
        <dbReference type="ARBA" id="ARBA00047808"/>
    </source>
</evidence>
<feature type="domain" description="Mur ligase central" evidence="24">
    <location>
        <begin position="93"/>
        <end position="269"/>
    </location>
</feature>
<evidence type="ECO:0000256" key="5">
    <source>
        <dbReference type="ARBA" id="ARBA00008276"/>
    </source>
</evidence>
<dbReference type="InterPro" id="IPR036565">
    <property type="entry name" value="Mur-like_cat_sf"/>
</dbReference>
<reference evidence="25 26" key="1">
    <citation type="submission" date="2018-06" db="EMBL/GenBank/DDBJ databases">
        <title>Genomic Encyclopedia of Type Strains, Phase IV (KMG-IV): sequencing the most valuable type-strain genomes for metagenomic binning, comparative biology and taxonomic classification.</title>
        <authorList>
            <person name="Goeker M."/>
        </authorList>
    </citation>
    <scope>NUCLEOTIDE SEQUENCE [LARGE SCALE GENOMIC DNA]</scope>
    <source>
        <strain evidence="25 26">DSM 25520</strain>
    </source>
</reference>
<dbReference type="Proteomes" id="UP000253628">
    <property type="component" value="Unassembled WGS sequence"/>
</dbReference>
<comment type="pathway">
    <text evidence="4">Cofactor biosynthesis; tetrahydrofolylpolyglutamate biosynthesis.</text>
</comment>
<dbReference type="AlphaFoldDB" id="A0A366HKH6"/>
<evidence type="ECO:0000256" key="16">
    <source>
        <dbReference type="ARBA" id="ARBA00030048"/>
    </source>
</evidence>
<evidence type="ECO:0000256" key="19">
    <source>
        <dbReference type="ARBA" id="ARBA00047493"/>
    </source>
</evidence>
<dbReference type="InterPro" id="IPR036615">
    <property type="entry name" value="Mur_ligase_C_dom_sf"/>
</dbReference>
<comment type="similarity">
    <text evidence="5">Belongs to the folylpolyglutamate synthase family.</text>
</comment>
<dbReference type="EC" id="6.3.2.12" evidence="7"/>
<keyword evidence="12" id="KW-0547">Nucleotide-binding</keyword>
<dbReference type="PANTHER" id="PTHR11136:SF0">
    <property type="entry name" value="DIHYDROFOLATE SYNTHETASE-RELATED"/>
    <property type="match status" value="1"/>
</dbReference>
<evidence type="ECO:0000256" key="15">
    <source>
        <dbReference type="ARBA" id="ARBA00022909"/>
    </source>
</evidence>
<evidence type="ECO:0000256" key="22">
    <source>
        <dbReference type="ARBA" id="ARBA00049161"/>
    </source>
</evidence>
<dbReference type="Pfam" id="PF02875">
    <property type="entry name" value="Mur_ligase_C"/>
    <property type="match status" value="1"/>
</dbReference>
<dbReference type="GO" id="GO:0005524">
    <property type="term" value="F:ATP binding"/>
    <property type="evidence" value="ECO:0007669"/>
    <property type="project" value="UniProtKB-KW"/>
</dbReference>
<dbReference type="GO" id="GO:0046654">
    <property type="term" value="P:tetrahydrofolate biosynthetic process"/>
    <property type="evidence" value="ECO:0007669"/>
    <property type="project" value="UniProtKB-UniPathway"/>
</dbReference>
<dbReference type="NCBIfam" id="NF008101">
    <property type="entry name" value="PRK10846.1"/>
    <property type="match status" value="1"/>
</dbReference>
<evidence type="ECO:0000256" key="6">
    <source>
        <dbReference type="ARBA" id="ARBA00011245"/>
    </source>
</evidence>
<accession>A0A366HKH6</accession>
<sequence>MGIGYLSGRRAHAACRLSGRCASQVRSLIHRLAQPACLQVIMSLPKPNQLSSLAQWLGYLETLHPKAIDLGLDRVRAVARTLGLTHPFVAITVGGTNGKGSTCAMLEAVLLAAGYRTGMYTSPHLIDYNERIRVNGEIATDAQIVEQFHSIEQARGDISLTYFEFSTLAALRLFEQQGLEVAVLEVGMGGRLDAVNIVDADCSIVTSIDIDHAEWLGDTREKIAFEKAHIFRPGRPAICADPMPPDTLLAYAREIGVDLWLFGKDFNYSGDRQQWAYGGRSRRRAGLAYPALRGANQLLNASAALAALEALEDRIAIPQQAVRLGLSQVSLPGRLQILPGNPLVVLDVAHNPHATAALAQNLDGMGFYPYTHAVVGMLGDKDVASTVGKLLTRVDHWYCAGTAGPRGLSGSELAAKVSAMVHQASPSAKAPGVRPVIAGQPPSHNTDSITVASFDNPVQAFTEARKQASDNDRILVFGSFSTVGPVLEELRRKD</sequence>
<comment type="catalytic activity">
    <reaction evidence="20">
        <text>10-formyltetrahydrofolyl-(gamma-L-Glu)(n) + L-glutamate + ATP = 10-formyltetrahydrofolyl-(gamma-L-Glu)(n+1) + ADP + phosphate + H(+)</text>
        <dbReference type="Rhea" id="RHEA:51904"/>
        <dbReference type="Rhea" id="RHEA-COMP:13088"/>
        <dbReference type="Rhea" id="RHEA-COMP:14300"/>
        <dbReference type="ChEBI" id="CHEBI:15378"/>
        <dbReference type="ChEBI" id="CHEBI:29985"/>
        <dbReference type="ChEBI" id="CHEBI:30616"/>
        <dbReference type="ChEBI" id="CHEBI:43474"/>
        <dbReference type="ChEBI" id="CHEBI:134413"/>
        <dbReference type="ChEBI" id="CHEBI:456216"/>
        <dbReference type="EC" id="6.3.2.17"/>
    </reaction>
</comment>
<dbReference type="SUPFAM" id="SSF53623">
    <property type="entry name" value="MurD-like peptide ligases, catalytic domain"/>
    <property type="match status" value="1"/>
</dbReference>
<evidence type="ECO:0000256" key="11">
    <source>
        <dbReference type="ARBA" id="ARBA00022723"/>
    </source>
</evidence>
<comment type="function">
    <text evidence="2">Functions in two distinct reactions of the de novo folate biosynthetic pathway. Catalyzes the addition of a glutamate residue to dihydropteroate (7,8-dihydropteroate or H2Pte) to form dihydrofolate (7,8-dihydrofolate monoglutamate or H2Pte-Glu). Also catalyzes successive additions of L-glutamate to tetrahydrofolate or 10-formyltetrahydrofolate or 5,10-methylenetetrahydrofolate, leading to folylpolyglutamate derivatives.</text>
</comment>
<evidence type="ECO:0000256" key="17">
    <source>
        <dbReference type="ARBA" id="ARBA00030592"/>
    </source>
</evidence>
<keyword evidence="15" id="KW-0289">Folate biosynthesis</keyword>
<dbReference type="EC" id="6.3.2.17" evidence="8"/>